<dbReference type="AlphaFoldDB" id="A0A9W6FIL2"/>
<comment type="caution">
    <text evidence="1">The sequence shown here is derived from an EMBL/GenBank/DDBJ whole genome shotgun (WGS) entry which is preliminary data.</text>
</comment>
<dbReference type="InterPro" id="IPR000485">
    <property type="entry name" value="AsnC-type_HTH_dom"/>
</dbReference>
<gene>
    <name evidence="1" type="ORF">Selli2_26790</name>
</gene>
<dbReference type="Pfam" id="PF13412">
    <property type="entry name" value="HTH_24"/>
    <property type="match status" value="1"/>
</dbReference>
<proteinExistence type="predicted"/>
<sequence length="121" mass="14164">MIIVSTRNLKKKAFTGVLYYSKDDFVVVFYRNLRETWKDEQNNKDEKNPKHQNDVLNDVLKDVLQNQIIQFLTENNRLSQKQIAAKTGRSIASVQRAMKKLSEQGKIVREGGKRFGHWKVI</sequence>
<dbReference type="EMBL" id="BSCH01000019">
    <property type="protein sequence ID" value="GLG91252.1"/>
    <property type="molecule type" value="Genomic_DNA"/>
</dbReference>
<organism evidence="1 2">
    <name type="scientific">Sellimonas catena</name>
    <dbReference type="NCBI Taxonomy" id="2994035"/>
    <lineage>
        <taxon>Bacteria</taxon>
        <taxon>Bacillati</taxon>
        <taxon>Bacillota</taxon>
        <taxon>Clostridia</taxon>
        <taxon>Lachnospirales</taxon>
        <taxon>Lachnospiraceae</taxon>
        <taxon>Sellimonas</taxon>
    </lineage>
</organism>
<evidence type="ECO:0008006" key="3">
    <source>
        <dbReference type="Google" id="ProtNLM"/>
    </source>
</evidence>
<dbReference type="InterPro" id="IPR036388">
    <property type="entry name" value="WH-like_DNA-bd_sf"/>
</dbReference>
<name>A0A9W6FIL2_9FIRM</name>
<dbReference type="Proteomes" id="UP001145094">
    <property type="component" value="Unassembled WGS sequence"/>
</dbReference>
<reference evidence="1" key="1">
    <citation type="submission" date="2022-11" db="EMBL/GenBank/DDBJ databases">
        <title>Draft genome sequence of Sellimonas catena strain 18CBH55.</title>
        <authorList>
            <person name="Hisatomi A."/>
            <person name="Ohkuma M."/>
            <person name="Sakamoto M."/>
        </authorList>
    </citation>
    <scope>NUCLEOTIDE SEQUENCE</scope>
    <source>
        <strain evidence="1">18CBH55</strain>
    </source>
</reference>
<reference evidence="1" key="3">
    <citation type="journal article" date="2023" name="Int. J. Syst. Evol. Microbiol.">
        <title>Sellimonas catena sp. nov., isolated from human faeces.</title>
        <authorList>
            <person name="Hisatomi A."/>
            <person name="Ohkuma M."/>
            <person name="Sakamoto M."/>
        </authorList>
    </citation>
    <scope>NUCLEOTIDE SEQUENCE</scope>
    <source>
        <strain evidence="1">18CBH55</strain>
    </source>
</reference>
<protein>
    <recommendedName>
        <fullName evidence="3">Winged helix-turn-helix transcriptional regulator</fullName>
    </recommendedName>
</protein>
<reference evidence="1" key="2">
    <citation type="submission" date="2022-11" db="EMBL/GenBank/DDBJ databases">
        <title>Draft genome sequence of Sellimonas catena strain 18CBH55.</title>
        <authorList>
            <person name="Atsushi H."/>
            <person name="Moriya O."/>
            <person name="Mitsuo S."/>
        </authorList>
    </citation>
    <scope>NUCLEOTIDE SEQUENCE</scope>
    <source>
        <strain evidence="1">18CBH55</strain>
    </source>
</reference>
<dbReference type="SUPFAM" id="SSF46785">
    <property type="entry name" value="Winged helix' DNA-binding domain"/>
    <property type="match status" value="1"/>
</dbReference>
<evidence type="ECO:0000313" key="1">
    <source>
        <dbReference type="EMBL" id="GLG91252.1"/>
    </source>
</evidence>
<dbReference type="Gene3D" id="1.10.10.10">
    <property type="entry name" value="Winged helix-like DNA-binding domain superfamily/Winged helix DNA-binding domain"/>
    <property type="match status" value="1"/>
</dbReference>
<accession>A0A9W6FIL2</accession>
<dbReference type="InterPro" id="IPR036390">
    <property type="entry name" value="WH_DNA-bd_sf"/>
</dbReference>
<evidence type="ECO:0000313" key="2">
    <source>
        <dbReference type="Proteomes" id="UP001145094"/>
    </source>
</evidence>
<dbReference type="RefSeq" id="WP_087253391.1">
    <property type="nucleotide sequence ID" value="NZ_BSCH01000019.1"/>
</dbReference>
<dbReference type="GO" id="GO:0043565">
    <property type="term" value="F:sequence-specific DNA binding"/>
    <property type="evidence" value="ECO:0007669"/>
    <property type="project" value="InterPro"/>
</dbReference>
<dbReference type="PRINTS" id="PR00033">
    <property type="entry name" value="HTHASNC"/>
</dbReference>